<dbReference type="GO" id="GO:0016616">
    <property type="term" value="F:oxidoreductase activity, acting on the CH-OH group of donors, NAD or NADP as acceptor"/>
    <property type="evidence" value="ECO:0007669"/>
    <property type="project" value="InterPro"/>
</dbReference>
<dbReference type="InterPro" id="IPR050177">
    <property type="entry name" value="Lipid_A_modif_metabolic_enz"/>
</dbReference>
<dbReference type="GO" id="GO:0006694">
    <property type="term" value="P:steroid biosynthetic process"/>
    <property type="evidence" value="ECO:0007669"/>
    <property type="project" value="InterPro"/>
</dbReference>
<dbReference type="STRING" id="670580.A0A1X6MNU5"/>
<dbReference type="PANTHER" id="PTHR43245:SF51">
    <property type="entry name" value="SHORT CHAIN DEHYDROGENASE_REDUCTASE FAMILY 42E, MEMBER 2"/>
    <property type="match status" value="1"/>
</dbReference>
<sequence length="355" mass="39302">MDRPQDVYAVIGGSGLIGRQIVDKLKARGDTVFVLDVTQRHDDVPFHHVDVTNKDGLRDTLKRCGATCVFHLASPHAGTARAEVFWKVNVEGTKNVIAASVEAGVRKLIYTSSSGVVFNGKPLNGVDETYPFPAKHMDVYMETKAKAEELVLAANGKDGLLTVAIRPCGVFGPGDRQLMQGLATAFDRGQTGTQIGDNTNLVDWTYVTNVAQGEILAADKVDLPVTDLSMAVAGEVFFITNDEPWRFWDFTHKIWDKLYELYPGHQARPEPRVIPAGLGMVFAACSEFIAWLLKKPPIFTRFNVIFMSTPRLYNVSKAKRVLGYKPEVSVDEGIMLVLNWWKSEYPDKPSDVVKA</sequence>
<reference evidence="4 5" key="1">
    <citation type="submission" date="2017-04" db="EMBL/GenBank/DDBJ databases">
        <title>Genome Sequence of the Model Brown-Rot Fungus Postia placenta SB12.</title>
        <authorList>
            <consortium name="DOE Joint Genome Institute"/>
            <person name="Gaskell J."/>
            <person name="Kersten P."/>
            <person name="Larrondo L.F."/>
            <person name="Canessa P."/>
            <person name="Martinez D."/>
            <person name="Hibbett D."/>
            <person name="Schmoll M."/>
            <person name="Kubicek C.P."/>
            <person name="Martinez A.T."/>
            <person name="Yadav J."/>
            <person name="Master E."/>
            <person name="Magnuson J.K."/>
            <person name="James T."/>
            <person name="Yaver D."/>
            <person name="Berka R."/>
            <person name="Labutti K."/>
            <person name="Lipzen A."/>
            <person name="Aerts A."/>
            <person name="Barry K."/>
            <person name="Henrissat B."/>
            <person name="Blanchette R."/>
            <person name="Grigoriev I."/>
            <person name="Cullen D."/>
        </authorList>
    </citation>
    <scope>NUCLEOTIDE SEQUENCE [LARGE SCALE GENOMIC DNA]</scope>
    <source>
        <strain evidence="4 5">MAD-698-R-SB12</strain>
    </source>
</reference>
<organism evidence="4 5">
    <name type="scientific">Postia placenta MAD-698-R-SB12</name>
    <dbReference type="NCBI Taxonomy" id="670580"/>
    <lineage>
        <taxon>Eukaryota</taxon>
        <taxon>Fungi</taxon>
        <taxon>Dikarya</taxon>
        <taxon>Basidiomycota</taxon>
        <taxon>Agaricomycotina</taxon>
        <taxon>Agaricomycetes</taxon>
        <taxon>Polyporales</taxon>
        <taxon>Adustoporiaceae</taxon>
        <taxon>Rhodonia</taxon>
    </lineage>
</organism>
<gene>
    <name evidence="4" type="ORF">POSPLADRAFT_1061205</name>
</gene>
<proteinExistence type="inferred from homology"/>
<dbReference type="AlphaFoldDB" id="A0A1X6MNU5"/>
<dbReference type="InterPro" id="IPR002225">
    <property type="entry name" value="3Beta_OHSteriod_DH/Estase"/>
</dbReference>
<accession>A0A1X6MNU5</accession>
<dbReference type="RefSeq" id="XP_024334888.1">
    <property type="nucleotide sequence ID" value="XM_024481355.1"/>
</dbReference>
<name>A0A1X6MNU5_9APHY</name>
<dbReference type="PANTHER" id="PTHR43245">
    <property type="entry name" value="BIFUNCTIONAL POLYMYXIN RESISTANCE PROTEIN ARNA"/>
    <property type="match status" value="1"/>
</dbReference>
<dbReference type="EMBL" id="KZ110606">
    <property type="protein sequence ID" value="OSX58094.1"/>
    <property type="molecule type" value="Genomic_DNA"/>
</dbReference>
<dbReference type="GeneID" id="36326305"/>
<evidence type="ECO:0000313" key="4">
    <source>
        <dbReference type="EMBL" id="OSX58094.1"/>
    </source>
</evidence>
<dbReference type="Proteomes" id="UP000194127">
    <property type="component" value="Unassembled WGS sequence"/>
</dbReference>
<evidence type="ECO:0000259" key="3">
    <source>
        <dbReference type="Pfam" id="PF01073"/>
    </source>
</evidence>
<dbReference type="OrthoDB" id="10058185at2759"/>
<dbReference type="SUPFAM" id="SSF51735">
    <property type="entry name" value="NAD(P)-binding Rossmann-fold domains"/>
    <property type="match status" value="1"/>
</dbReference>
<evidence type="ECO:0000313" key="5">
    <source>
        <dbReference type="Proteomes" id="UP000194127"/>
    </source>
</evidence>
<evidence type="ECO:0000256" key="2">
    <source>
        <dbReference type="ARBA" id="ARBA00023002"/>
    </source>
</evidence>
<keyword evidence="5" id="KW-1185">Reference proteome</keyword>
<evidence type="ECO:0000256" key="1">
    <source>
        <dbReference type="ARBA" id="ARBA00009219"/>
    </source>
</evidence>
<feature type="domain" description="3-beta hydroxysteroid dehydrogenase/isomerase" evidence="3">
    <location>
        <begin position="9"/>
        <end position="258"/>
    </location>
</feature>
<dbReference type="Pfam" id="PF01073">
    <property type="entry name" value="3Beta_HSD"/>
    <property type="match status" value="1"/>
</dbReference>
<dbReference type="Gene3D" id="3.40.50.720">
    <property type="entry name" value="NAD(P)-binding Rossmann-like Domain"/>
    <property type="match status" value="1"/>
</dbReference>
<protein>
    <recommendedName>
        <fullName evidence="3">3-beta hydroxysteroid dehydrogenase/isomerase domain-containing protein</fullName>
    </recommendedName>
</protein>
<keyword evidence="2" id="KW-0560">Oxidoreductase</keyword>
<dbReference type="InterPro" id="IPR036291">
    <property type="entry name" value="NAD(P)-bd_dom_sf"/>
</dbReference>
<comment type="similarity">
    <text evidence="1">Belongs to the 3-beta-HSD family.</text>
</comment>